<evidence type="ECO:0000313" key="1">
    <source>
        <dbReference type="EMBL" id="MPM34133.1"/>
    </source>
</evidence>
<gene>
    <name evidence="1" type="ORF">SDC9_80715</name>
</gene>
<dbReference type="EMBL" id="VSSQ01006881">
    <property type="protein sequence ID" value="MPM34133.1"/>
    <property type="molecule type" value="Genomic_DNA"/>
</dbReference>
<dbReference type="AlphaFoldDB" id="A0A644Z5X7"/>
<comment type="caution">
    <text evidence="1">The sequence shown here is derived from an EMBL/GenBank/DDBJ whole genome shotgun (WGS) entry which is preliminary data.</text>
</comment>
<protein>
    <submittedName>
        <fullName evidence="1">Uncharacterized protein</fullName>
    </submittedName>
</protein>
<reference evidence="1" key="1">
    <citation type="submission" date="2019-08" db="EMBL/GenBank/DDBJ databases">
        <authorList>
            <person name="Kucharzyk K."/>
            <person name="Murdoch R.W."/>
            <person name="Higgins S."/>
            <person name="Loffler F."/>
        </authorList>
    </citation>
    <scope>NUCLEOTIDE SEQUENCE</scope>
</reference>
<organism evidence="1">
    <name type="scientific">bioreactor metagenome</name>
    <dbReference type="NCBI Taxonomy" id="1076179"/>
    <lineage>
        <taxon>unclassified sequences</taxon>
        <taxon>metagenomes</taxon>
        <taxon>ecological metagenomes</taxon>
    </lineage>
</organism>
<sequence>MRAIPVHMPVTFGNAPVAHGYGHLLQGFRKGGPEIPVVLSRSHVRSGIALDRMVEIGKEHRISEEEHRGVVSYQIPVPFLGVILHGKTTDVALCIGGTALTCHC</sequence>
<proteinExistence type="predicted"/>
<name>A0A644Z5X7_9ZZZZ</name>
<accession>A0A644Z5X7</accession>